<proteinExistence type="predicted"/>
<protein>
    <submittedName>
        <fullName evidence="1">Uncharacterized protein</fullName>
    </submittedName>
</protein>
<organism evidence="1 2">
    <name type="scientific">Amycolatopsis bartoniae</name>
    <dbReference type="NCBI Taxonomy" id="941986"/>
    <lineage>
        <taxon>Bacteria</taxon>
        <taxon>Bacillati</taxon>
        <taxon>Actinomycetota</taxon>
        <taxon>Actinomycetes</taxon>
        <taxon>Pseudonocardiales</taxon>
        <taxon>Pseudonocardiaceae</taxon>
        <taxon>Amycolatopsis</taxon>
    </lineage>
</organism>
<evidence type="ECO:0000313" key="1">
    <source>
        <dbReference type="EMBL" id="GHF67542.1"/>
    </source>
</evidence>
<reference evidence="1" key="2">
    <citation type="submission" date="2020-09" db="EMBL/GenBank/DDBJ databases">
        <authorList>
            <person name="Sun Q."/>
            <person name="Zhou Y."/>
        </authorList>
    </citation>
    <scope>NUCLEOTIDE SEQUENCE</scope>
    <source>
        <strain evidence="1">CGMCC 4.7679</strain>
    </source>
</reference>
<comment type="caution">
    <text evidence="1">The sequence shown here is derived from an EMBL/GenBank/DDBJ whole genome shotgun (WGS) entry which is preliminary data.</text>
</comment>
<reference evidence="1" key="1">
    <citation type="journal article" date="2014" name="Int. J. Syst. Evol. Microbiol.">
        <title>Complete genome sequence of Corynebacterium casei LMG S-19264T (=DSM 44701T), isolated from a smear-ripened cheese.</title>
        <authorList>
            <consortium name="US DOE Joint Genome Institute (JGI-PGF)"/>
            <person name="Walter F."/>
            <person name="Albersmeier A."/>
            <person name="Kalinowski J."/>
            <person name="Ruckert C."/>
        </authorList>
    </citation>
    <scope>NUCLEOTIDE SEQUENCE</scope>
    <source>
        <strain evidence="1">CGMCC 4.7679</strain>
    </source>
</reference>
<dbReference type="EMBL" id="BNAV01000007">
    <property type="protein sequence ID" value="GHF67542.1"/>
    <property type="molecule type" value="Genomic_DNA"/>
</dbReference>
<accession>A0A8H9MD53</accession>
<keyword evidence="2" id="KW-1185">Reference proteome</keyword>
<dbReference type="Proteomes" id="UP000658656">
    <property type="component" value="Unassembled WGS sequence"/>
</dbReference>
<dbReference type="RefSeq" id="WP_183176696.1">
    <property type="nucleotide sequence ID" value="NZ_BNAV01000007.1"/>
</dbReference>
<dbReference type="AlphaFoldDB" id="A0A8H9MD53"/>
<evidence type="ECO:0000313" key="2">
    <source>
        <dbReference type="Proteomes" id="UP000658656"/>
    </source>
</evidence>
<sequence length="48" mass="4964">MSTAHFVLDASAAIAALTGKSPDPALRRRVLGGHAAAPELFDLELYAA</sequence>
<name>A0A8H9MD53_9PSEU</name>
<gene>
    <name evidence="1" type="ORF">GCM10017566_46570</name>
</gene>